<dbReference type="EMBL" id="CP042425">
    <property type="protein sequence ID" value="QEL14060.1"/>
    <property type="molecule type" value="Genomic_DNA"/>
</dbReference>
<organism evidence="1 2">
    <name type="scientific">Limnoglobus roseus</name>
    <dbReference type="NCBI Taxonomy" id="2598579"/>
    <lineage>
        <taxon>Bacteria</taxon>
        <taxon>Pseudomonadati</taxon>
        <taxon>Planctomycetota</taxon>
        <taxon>Planctomycetia</taxon>
        <taxon>Gemmatales</taxon>
        <taxon>Gemmataceae</taxon>
        <taxon>Limnoglobus</taxon>
    </lineage>
</organism>
<accession>A0A5C1A5S8</accession>
<reference evidence="2" key="1">
    <citation type="submission" date="2019-08" db="EMBL/GenBank/DDBJ databases">
        <title>Limnoglobus roseus gen. nov., sp. nov., a novel freshwater planctomycete with a giant genome from the family Gemmataceae.</title>
        <authorList>
            <person name="Kulichevskaya I.S."/>
            <person name="Naumoff D.G."/>
            <person name="Miroshnikov K."/>
            <person name="Ivanova A."/>
            <person name="Philippov D.A."/>
            <person name="Hakobyan A."/>
            <person name="Rijpstra I.C."/>
            <person name="Sinninghe Damste J.S."/>
            <person name="Liesack W."/>
            <person name="Dedysh S.N."/>
        </authorList>
    </citation>
    <scope>NUCLEOTIDE SEQUENCE [LARGE SCALE GENOMIC DNA]</scope>
    <source>
        <strain evidence="2">PX52</strain>
    </source>
</reference>
<dbReference type="RefSeq" id="WP_168218797.1">
    <property type="nucleotide sequence ID" value="NZ_CP042425.1"/>
</dbReference>
<proteinExistence type="predicted"/>
<name>A0A5C1A5S8_9BACT</name>
<evidence type="ECO:0000313" key="1">
    <source>
        <dbReference type="EMBL" id="QEL14060.1"/>
    </source>
</evidence>
<gene>
    <name evidence="1" type="ORF">PX52LOC_00923</name>
</gene>
<dbReference type="AlphaFoldDB" id="A0A5C1A5S8"/>
<protein>
    <submittedName>
        <fullName evidence="1">Uncharacterized protein</fullName>
    </submittedName>
</protein>
<evidence type="ECO:0000313" key="2">
    <source>
        <dbReference type="Proteomes" id="UP000324974"/>
    </source>
</evidence>
<keyword evidence="2" id="KW-1185">Reference proteome</keyword>
<dbReference type="Proteomes" id="UP000324974">
    <property type="component" value="Chromosome"/>
</dbReference>
<dbReference type="KEGG" id="lrs:PX52LOC_00923"/>
<sequence>MRASQVTRAAAQNSIDRFVTAAILREITGKQRYRIYCADEILHLLDAPLTPEAP</sequence>